<organism evidence="1 2">
    <name type="scientific">Desulfosporosinus acididurans</name>
    <dbReference type="NCBI Taxonomy" id="476652"/>
    <lineage>
        <taxon>Bacteria</taxon>
        <taxon>Bacillati</taxon>
        <taxon>Bacillota</taxon>
        <taxon>Clostridia</taxon>
        <taxon>Eubacteriales</taxon>
        <taxon>Desulfitobacteriaceae</taxon>
        <taxon>Desulfosporosinus</taxon>
    </lineage>
</organism>
<dbReference type="AlphaFoldDB" id="A0A0J1FJP5"/>
<sequence>MSVVEILKSIEILRGKLNTLGSNKPLVDPEVVQLSQRLDLLLNVYYSMRDVA</sequence>
<dbReference type="Proteomes" id="UP000036356">
    <property type="component" value="Unassembled WGS sequence"/>
</dbReference>
<dbReference type="InterPro" id="IPR018540">
    <property type="entry name" value="Spo0E-like"/>
</dbReference>
<dbReference type="STRING" id="476652.DEAC_c44540"/>
<name>A0A0J1FJP5_9FIRM</name>
<proteinExistence type="predicted"/>
<protein>
    <submittedName>
        <fullName evidence="1">Spo0E like sporulation regulatory protein</fullName>
    </submittedName>
</protein>
<dbReference type="InterPro" id="IPR036638">
    <property type="entry name" value="HLH_DNA-bd_sf"/>
</dbReference>
<accession>A0A0J1FJP5</accession>
<reference evidence="1 2" key="1">
    <citation type="submission" date="2015-06" db="EMBL/GenBank/DDBJ databases">
        <title>Draft genome of the moderately acidophilic sulfate reducer Candidatus Desulfosporosinus acididurans strain M1.</title>
        <authorList>
            <person name="Poehlein A."/>
            <person name="Petzsch P."/>
            <person name="Johnson B.D."/>
            <person name="Schloemann M."/>
            <person name="Daniel R."/>
            <person name="Muehling M."/>
        </authorList>
    </citation>
    <scope>NUCLEOTIDE SEQUENCE [LARGE SCALE GENOMIC DNA]</scope>
    <source>
        <strain evidence="1 2">M1</strain>
    </source>
</reference>
<dbReference type="PATRIC" id="fig|476652.3.peg.4728"/>
<gene>
    <name evidence="1" type="ORF">DEAC_c44540</name>
</gene>
<keyword evidence="2" id="KW-1185">Reference proteome</keyword>
<dbReference type="Gene3D" id="4.10.280.10">
    <property type="entry name" value="Helix-loop-helix DNA-binding domain"/>
    <property type="match status" value="1"/>
</dbReference>
<dbReference type="Pfam" id="PF09388">
    <property type="entry name" value="SpoOE-like"/>
    <property type="match status" value="1"/>
</dbReference>
<dbReference type="RefSeq" id="WP_083996445.1">
    <property type="nucleotide sequence ID" value="NZ_LDZY01000038.1"/>
</dbReference>
<comment type="caution">
    <text evidence="1">The sequence shown here is derived from an EMBL/GenBank/DDBJ whole genome shotgun (WGS) entry which is preliminary data.</text>
</comment>
<dbReference type="SUPFAM" id="SSF140500">
    <property type="entry name" value="BAS1536-like"/>
    <property type="match status" value="1"/>
</dbReference>
<evidence type="ECO:0000313" key="2">
    <source>
        <dbReference type="Proteomes" id="UP000036356"/>
    </source>
</evidence>
<dbReference type="GO" id="GO:0046983">
    <property type="term" value="F:protein dimerization activity"/>
    <property type="evidence" value="ECO:0007669"/>
    <property type="project" value="InterPro"/>
</dbReference>
<evidence type="ECO:0000313" key="1">
    <source>
        <dbReference type="EMBL" id="KLU63647.1"/>
    </source>
</evidence>
<dbReference type="EMBL" id="LDZY01000038">
    <property type="protein sequence ID" value="KLU63647.1"/>
    <property type="molecule type" value="Genomic_DNA"/>
</dbReference>
<dbReference type="GO" id="GO:0043937">
    <property type="term" value="P:regulation of sporulation"/>
    <property type="evidence" value="ECO:0007669"/>
    <property type="project" value="InterPro"/>
</dbReference>
<dbReference type="InterPro" id="IPR037208">
    <property type="entry name" value="Spo0E-like_sf"/>
</dbReference>